<reference evidence="1" key="1">
    <citation type="submission" date="2023-04" db="EMBL/GenBank/DDBJ databases">
        <title>Draft Genome sequencing of Naganishia species isolated from polar environments using Oxford Nanopore Technology.</title>
        <authorList>
            <person name="Leo P."/>
            <person name="Venkateswaran K."/>
        </authorList>
    </citation>
    <scope>NUCLEOTIDE SEQUENCE</scope>
    <source>
        <strain evidence="1">DBVPG 5303</strain>
    </source>
</reference>
<dbReference type="Proteomes" id="UP001234202">
    <property type="component" value="Unassembled WGS sequence"/>
</dbReference>
<keyword evidence="2" id="KW-1185">Reference proteome</keyword>
<evidence type="ECO:0000313" key="1">
    <source>
        <dbReference type="EMBL" id="KAJ9117686.1"/>
    </source>
</evidence>
<sequence>MTYKTFAIAGGLGGGVPGSANIGNLIVKNLIKYPGVQVKVLARAGSVNSDSAKELESLGVTVVPVDYSNQESLIAAIKDVQVIISTLTTTALAVQSALADAAAAAKQQGGNIELFVPSEFGNDTSDVDESSPLWVKKQLHTQLRRLGIPYTLFINGPFADWIAAFTGPDKQGKITIVGSGDELVSFTAINDAARFIAHVLATQPPSELQNAVYRIQGSTATFNELAALYKAKSAKPIEVVYETPEEALERFKKGDFIAFLKAEWASGGGYVGEPVRNDVWKDWKPKDVREFVQ</sequence>
<name>A0ACC2X3R1_9TREE</name>
<gene>
    <name evidence="1" type="ORF">QFC24_006400</name>
</gene>
<comment type="caution">
    <text evidence="1">The sequence shown here is derived from an EMBL/GenBank/DDBJ whole genome shotgun (WGS) entry which is preliminary data.</text>
</comment>
<organism evidence="1 2">
    <name type="scientific">Naganishia onofrii</name>
    <dbReference type="NCBI Taxonomy" id="1851511"/>
    <lineage>
        <taxon>Eukaryota</taxon>
        <taxon>Fungi</taxon>
        <taxon>Dikarya</taxon>
        <taxon>Basidiomycota</taxon>
        <taxon>Agaricomycotina</taxon>
        <taxon>Tremellomycetes</taxon>
        <taxon>Filobasidiales</taxon>
        <taxon>Filobasidiaceae</taxon>
        <taxon>Naganishia</taxon>
    </lineage>
</organism>
<evidence type="ECO:0000313" key="2">
    <source>
        <dbReference type="Proteomes" id="UP001234202"/>
    </source>
</evidence>
<accession>A0ACC2X3R1</accession>
<proteinExistence type="predicted"/>
<protein>
    <submittedName>
        <fullName evidence="1">Uncharacterized protein</fullName>
    </submittedName>
</protein>
<dbReference type="EMBL" id="JASBWV010000031">
    <property type="protein sequence ID" value="KAJ9117686.1"/>
    <property type="molecule type" value="Genomic_DNA"/>
</dbReference>